<dbReference type="AlphaFoldDB" id="A0A023X2B5"/>
<keyword evidence="6" id="KW-1185">Reference proteome</keyword>
<proteinExistence type="predicted"/>
<dbReference type="Pfam" id="PF13290">
    <property type="entry name" value="CHB_HEX_C_1"/>
    <property type="match status" value="1"/>
</dbReference>
<dbReference type="HOGENOM" id="CLU_419129_0_0_11"/>
<dbReference type="InterPro" id="IPR059177">
    <property type="entry name" value="GH29D-like_dom"/>
</dbReference>
<dbReference type="EMBL" id="CP007514">
    <property type="protein sequence ID" value="AHY46493.1"/>
    <property type="molecule type" value="Genomic_DNA"/>
</dbReference>
<dbReference type="KEGG" id="rrd:RradSPS_1210"/>
<evidence type="ECO:0000313" key="5">
    <source>
        <dbReference type="EMBL" id="MDX5893900.1"/>
    </source>
</evidence>
<gene>
    <name evidence="4" type="ORF">RradSPS_1210</name>
    <name evidence="5" type="ORF">SIL72_07625</name>
</gene>
<reference evidence="5" key="2">
    <citation type="submission" date="2023-11" db="EMBL/GenBank/DDBJ databases">
        <title>MicrobeMod: A computational toolkit for identifying prokaryotic methylation and restriction-modification with nanopore sequencing.</title>
        <authorList>
            <person name="Crits-Christoph A."/>
            <person name="Kang S.C."/>
            <person name="Lee H."/>
            <person name="Ostrov N."/>
        </authorList>
    </citation>
    <scope>NUCLEOTIDE SEQUENCE</scope>
    <source>
        <strain evidence="5">ATCC 51242</strain>
    </source>
</reference>
<dbReference type="PATRIC" id="fig|42256.3.peg.1224"/>
<dbReference type="Pfam" id="PF19077">
    <property type="entry name" value="Big_13"/>
    <property type="match status" value="1"/>
</dbReference>
<feature type="region of interest" description="Disordered" evidence="1">
    <location>
        <begin position="367"/>
        <end position="391"/>
    </location>
</feature>
<dbReference type="eggNOG" id="COG1470">
    <property type="taxonomic scope" value="Bacteria"/>
</dbReference>
<name>A0A023X2B5_RUBRA</name>
<feature type="domain" description="GH29D-like beta-sandwich" evidence="2">
    <location>
        <begin position="486"/>
        <end position="551"/>
    </location>
</feature>
<dbReference type="Gene3D" id="2.60.40.10">
    <property type="entry name" value="Immunoglobulins"/>
    <property type="match status" value="2"/>
</dbReference>
<dbReference type="GO" id="GO:0005975">
    <property type="term" value="P:carbohydrate metabolic process"/>
    <property type="evidence" value="ECO:0007669"/>
    <property type="project" value="UniProtKB-ARBA"/>
</dbReference>
<accession>A0A023X2B5</accession>
<protein>
    <submittedName>
        <fullName evidence="4 5">Chitobiase/beta-hexosaminidase C-terminal domain</fullName>
    </submittedName>
</protein>
<dbReference type="OrthoDB" id="574459at2"/>
<dbReference type="InterPro" id="IPR044016">
    <property type="entry name" value="Big_13"/>
</dbReference>
<dbReference type="RefSeq" id="WP_038681383.1">
    <property type="nucleotide sequence ID" value="NZ_CP007514.1"/>
</dbReference>
<dbReference type="EMBL" id="JAWXXX010000001">
    <property type="protein sequence ID" value="MDX5893900.1"/>
    <property type="molecule type" value="Genomic_DNA"/>
</dbReference>
<dbReference type="Proteomes" id="UP001281130">
    <property type="component" value="Unassembled WGS sequence"/>
</dbReference>
<feature type="domain" description="Bacterial Ig-like" evidence="3">
    <location>
        <begin position="384"/>
        <end position="477"/>
    </location>
</feature>
<evidence type="ECO:0000313" key="6">
    <source>
        <dbReference type="Proteomes" id="UP000025229"/>
    </source>
</evidence>
<organism evidence="4 6">
    <name type="scientific">Rubrobacter radiotolerans</name>
    <name type="common">Arthrobacter radiotolerans</name>
    <dbReference type="NCBI Taxonomy" id="42256"/>
    <lineage>
        <taxon>Bacteria</taxon>
        <taxon>Bacillati</taxon>
        <taxon>Actinomycetota</taxon>
        <taxon>Rubrobacteria</taxon>
        <taxon>Rubrobacterales</taxon>
        <taxon>Rubrobacteraceae</taxon>
        <taxon>Rubrobacter</taxon>
    </lineage>
</organism>
<dbReference type="STRING" id="42256.RradSPS_1210"/>
<evidence type="ECO:0000259" key="3">
    <source>
        <dbReference type="Pfam" id="PF19077"/>
    </source>
</evidence>
<dbReference type="InterPro" id="IPR013783">
    <property type="entry name" value="Ig-like_fold"/>
</dbReference>
<dbReference type="Proteomes" id="UP000025229">
    <property type="component" value="Chromosome"/>
</dbReference>
<evidence type="ECO:0000259" key="2">
    <source>
        <dbReference type="Pfam" id="PF13290"/>
    </source>
</evidence>
<evidence type="ECO:0000256" key="1">
    <source>
        <dbReference type="SAM" id="MobiDB-lite"/>
    </source>
</evidence>
<evidence type="ECO:0000313" key="4">
    <source>
        <dbReference type="EMBL" id="AHY46493.1"/>
    </source>
</evidence>
<reference evidence="4 6" key="1">
    <citation type="submission" date="2014-03" db="EMBL/GenBank/DDBJ databases">
        <title>Complete genome sequence of the Radio-Resistant Rubrobacter radiotolerans RSPS-4.</title>
        <authorList>
            <person name="Egas C.C."/>
            <person name="Barroso C.C."/>
            <person name="Froufe H.J.C."/>
            <person name="Pacheco J.J."/>
            <person name="Albuquerque L.L."/>
            <person name="da Costa M.M.S."/>
        </authorList>
    </citation>
    <scope>NUCLEOTIDE SEQUENCE [LARGE SCALE GENOMIC DNA]</scope>
    <source>
        <strain evidence="4 6">RSPS-4</strain>
    </source>
</reference>
<feature type="region of interest" description="Disordered" evidence="1">
    <location>
        <begin position="236"/>
        <end position="260"/>
    </location>
</feature>
<sequence length="654" mass="67138">MNATFGRRGTGARLARLVLAVFGGLALLVALSGPSGAGAGGDRRIEVDYSIEYVLLEGYPQADMPVLIEVYRNATAAPNSGVRIGSFEGTTSPDAGAGNILEVNHLGGGQFPAGDCWQGPSTPNIQPGDKVQATLLDAAGERTSQVDYTFVRDLTYTDNGGSISGRALGVEENGQFDLTRPISVGDPEAGGAFIDARRVLASLPGGRVDAEITPDADGNFTADLPGTGGEVSVQFVSPNADGEGDESTVAGPTNAAGGEEPLVGCPPLAEYEILSVTPEIVNSAFVAGEDPFLVSGVSFDAESVSVSVDDANNPATPAVTAAATRQPGSGAQTWEASLANAGIEALDDGSLTVRATYTIPGQTDPLTSTKTVVKDAQTPAVPGTPDLADGSDLGFLSGDDVTSDATPTFTGTAETGSRVEILVDGEVKGSATATGGSYSVTTSTLAPGDALSVTARASDAANNVSEASAALTIRLDTTPPNVSANPPGGTYIGDQSVSLSADETSRIHFTRNGTTPTVNSPLYTTPIQLTGNTTIRYLGVDVAGNSSEVGTEAYVIRANTAPTITSFRPALGSSTADRTPLIAATVRDAQSDLAKSNIRLFVDGARKTNFSYNRTTDRMTYTSTNLTPGRHTVRIVATDPQGLATSRTWRFNVR</sequence>